<feature type="compositionally biased region" description="Basic and acidic residues" evidence="1">
    <location>
        <begin position="68"/>
        <end position="80"/>
    </location>
</feature>
<dbReference type="Proteomes" id="UP001597347">
    <property type="component" value="Unassembled WGS sequence"/>
</dbReference>
<protein>
    <submittedName>
        <fullName evidence="2">Type II toxin-antitoxin system Phd/YefM family antitoxin</fullName>
    </submittedName>
</protein>
<proteinExistence type="predicted"/>
<reference evidence="3" key="1">
    <citation type="journal article" date="2019" name="Int. J. Syst. Evol. Microbiol.">
        <title>The Global Catalogue of Microorganisms (GCM) 10K type strain sequencing project: providing services to taxonomists for standard genome sequencing and annotation.</title>
        <authorList>
            <consortium name="The Broad Institute Genomics Platform"/>
            <consortium name="The Broad Institute Genome Sequencing Center for Infectious Disease"/>
            <person name="Wu L."/>
            <person name="Ma J."/>
        </authorList>
    </citation>
    <scope>NUCLEOTIDE SEQUENCE [LARGE SCALE GENOMIC DNA]</scope>
    <source>
        <strain evidence="3">CGMCC 1.12471</strain>
    </source>
</reference>
<keyword evidence="3" id="KW-1185">Reference proteome</keyword>
<evidence type="ECO:0000256" key="1">
    <source>
        <dbReference type="SAM" id="MobiDB-lite"/>
    </source>
</evidence>
<sequence>MERTISIGQLRQNPTGMIREVKNGAVYTLTDRGQPVADIAPHHSARWQSGSEAATVLRELGPDASWVAEDRHRRGEEAGPRDPWAATE</sequence>
<organism evidence="2 3">
    <name type="scientific">Amnibacterium endophyticum</name>
    <dbReference type="NCBI Taxonomy" id="2109337"/>
    <lineage>
        <taxon>Bacteria</taxon>
        <taxon>Bacillati</taxon>
        <taxon>Actinomycetota</taxon>
        <taxon>Actinomycetes</taxon>
        <taxon>Micrococcales</taxon>
        <taxon>Microbacteriaceae</taxon>
        <taxon>Amnibacterium</taxon>
    </lineage>
</organism>
<dbReference type="EMBL" id="JBHUEA010000019">
    <property type="protein sequence ID" value="MFD1722355.1"/>
    <property type="molecule type" value="Genomic_DNA"/>
</dbReference>
<evidence type="ECO:0000313" key="3">
    <source>
        <dbReference type="Proteomes" id="UP001597347"/>
    </source>
</evidence>
<feature type="region of interest" description="Disordered" evidence="1">
    <location>
        <begin position="68"/>
        <end position="88"/>
    </location>
</feature>
<evidence type="ECO:0000313" key="2">
    <source>
        <dbReference type="EMBL" id="MFD1722355.1"/>
    </source>
</evidence>
<gene>
    <name evidence="2" type="ORF">ACFSBI_12420</name>
</gene>
<name>A0ABW4LFS7_9MICO</name>
<comment type="caution">
    <text evidence="2">The sequence shown here is derived from an EMBL/GenBank/DDBJ whole genome shotgun (WGS) entry which is preliminary data.</text>
</comment>
<accession>A0ABW4LFS7</accession>
<dbReference type="RefSeq" id="WP_377935380.1">
    <property type="nucleotide sequence ID" value="NZ_JBHUEA010000019.1"/>
</dbReference>